<name>A0A5B6TGV8_9BACT</name>
<dbReference type="EMBL" id="VKKY01000001">
    <property type="protein sequence ID" value="KAA3439902.1"/>
    <property type="molecule type" value="Genomic_DNA"/>
</dbReference>
<dbReference type="Proteomes" id="UP000324133">
    <property type="component" value="Unassembled WGS sequence"/>
</dbReference>
<keyword evidence="2" id="KW-1185">Reference proteome</keyword>
<dbReference type="RefSeq" id="WP_149089542.1">
    <property type="nucleotide sequence ID" value="NZ_VKKY01000001.1"/>
</dbReference>
<gene>
    <name evidence="1" type="ORF">FOA19_04310</name>
</gene>
<comment type="caution">
    <text evidence="1">The sequence shown here is derived from an EMBL/GenBank/DDBJ whole genome shotgun (WGS) entry which is preliminary data.</text>
</comment>
<evidence type="ECO:0000313" key="1">
    <source>
        <dbReference type="EMBL" id="KAA3439902.1"/>
    </source>
</evidence>
<reference evidence="1 2" key="1">
    <citation type="submission" date="2019-07" db="EMBL/GenBank/DDBJ databases">
        <title>Rufibacter sp. nov., isolated from lake sediment.</title>
        <authorList>
            <person name="Qu J.-H."/>
        </authorList>
    </citation>
    <scope>NUCLEOTIDE SEQUENCE [LARGE SCALE GENOMIC DNA]</scope>
    <source>
        <strain evidence="1 2">NBS58-1</strain>
    </source>
</reference>
<sequence>MEVAALPMLESCPTPVGRCLYVLVFEGDPLLKIGLSTGLSRIKGLRRDYLIDFQNSYLVSSEDKPFLRELEVILLSKSGNFRISKYFQMKYRTGISSFSPSGARELRSSLCLNLVLEEITRQANLSGLATLTVRKGIALTNSANCVGSPGKGIPKERVWFNELHRGLQDILLWIRNPADNQIRNTEGVYLIKRYKRGVLIACDGRASIFAQRLFQFWLHPCRPVNLIEETRDLGNGVYLLIGSGRDIPSEAEIKQIYPEKDWARRFYSWVRYNFSWSLKAVINYSPMGIDINRMEEVEGLSAGQYEVIKSILREDK</sequence>
<protein>
    <submittedName>
        <fullName evidence="1">Uncharacterized protein</fullName>
    </submittedName>
</protein>
<organism evidence="1 2">
    <name type="scientific">Rufibacter hautae</name>
    <dbReference type="NCBI Taxonomy" id="2595005"/>
    <lineage>
        <taxon>Bacteria</taxon>
        <taxon>Pseudomonadati</taxon>
        <taxon>Bacteroidota</taxon>
        <taxon>Cytophagia</taxon>
        <taxon>Cytophagales</taxon>
        <taxon>Hymenobacteraceae</taxon>
        <taxon>Rufibacter</taxon>
    </lineage>
</organism>
<proteinExistence type="predicted"/>
<evidence type="ECO:0000313" key="2">
    <source>
        <dbReference type="Proteomes" id="UP000324133"/>
    </source>
</evidence>
<accession>A0A5B6TGV8</accession>
<dbReference type="AlphaFoldDB" id="A0A5B6TGV8"/>
<dbReference type="OrthoDB" id="9841678at2"/>